<dbReference type="Gene3D" id="2.70.150.10">
    <property type="entry name" value="Calcium-transporting ATPase, cytoplasmic transduction domain A"/>
    <property type="match status" value="1"/>
</dbReference>
<protein>
    <submittedName>
        <fullName evidence="13">Sodium/potassium-transporting ATPase alpha chain, putative</fullName>
    </submittedName>
</protein>
<dbReference type="EMBL" id="GG680729">
    <property type="protein sequence ID" value="EER06459.1"/>
    <property type="molecule type" value="Genomic_DNA"/>
</dbReference>
<dbReference type="InterPro" id="IPR018303">
    <property type="entry name" value="ATPase_P-typ_P_site"/>
</dbReference>
<feature type="transmembrane region" description="Helical" evidence="11">
    <location>
        <begin position="976"/>
        <end position="998"/>
    </location>
</feature>
<dbReference type="InterPro" id="IPR044492">
    <property type="entry name" value="P_typ_ATPase_HD_dom"/>
</dbReference>
<dbReference type="GO" id="GO:0005524">
    <property type="term" value="F:ATP binding"/>
    <property type="evidence" value="ECO:0007669"/>
    <property type="project" value="UniProtKB-KW"/>
</dbReference>
<dbReference type="GO" id="GO:0019829">
    <property type="term" value="F:ATPase-coupled monoatomic cation transmembrane transporter activity"/>
    <property type="evidence" value="ECO:0007669"/>
    <property type="project" value="TreeGrafter"/>
</dbReference>
<feature type="transmembrane region" description="Helical" evidence="11">
    <location>
        <begin position="1131"/>
        <end position="1150"/>
    </location>
</feature>
<dbReference type="InterPro" id="IPR008250">
    <property type="entry name" value="ATPase_P-typ_transduc_dom_A_sf"/>
</dbReference>
<feature type="transmembrane region" description="Helical" evidence="11">
    <location>
        <begin position="120"/>
        <end position="143"/>
    </location>
</feature>
<dbReference type="NCBIfam" id="TIGR01494">
    <property type="entry name" value="ATPase_P-type"/>
    <property type="match status" value="1"/>
</dbReference>
<evidence type="ECO:0000256" key="4">
    <source>
        <dbReference type="ARBA" id="ARBA00022723"/>
    </source>
</evidence>
<evidence type="ECO:0000256" key="8">
    <source>
        <dbReference type="ARBA" id="ARBA00022967"/>
    </source>
</evidence>
<dbReference type="PRINTS" id="PR00119">
    <property type="entry name" value="CATATPASE"/>
</dbReference>
<dbReference type="SFLD" id="SFLDS00003">
    <property type="entry name" value="Haloacid_Dehalogenase"/>
    <property type="match status" value="1"/>
</dbReference>
<gene>
    <name evidence="13" type="ORF">Pmar_PMAR006270</name>
</gene>
<feature type="transmembrane region" description="Helical" evidence="11">
    <location>
        <begin position="1044"/>
        <end position="1066"/>
    </location>
</feature>
<dbReference type="PANTHER" id="PTHR45630:SF11">
    <property type="entry name" value="CATION-TRANSPORTING P-TYPE ATPASE N-TERMINAL DOMAIN-CONTAINING PROTEIN"/>
    <property type="match status" value="1"/>
</dbReference>
<dbReference type="GO" id="GO:0016020">
    <property type="term" value="C:membrane"/>
    <property type="evidence" value="ECO:0007669"/>
    <property type="project" value="UniProtKB-SubCell"/>
</dbReference>
<dbReference type="GO" id="GO:0046872">
    <property type="term" value="F:metal ion binding"/>
    <property type="evidence" value="ECO:0007669"/>
    <property type="project" value="UniProtKB-KW"/>
</dbReference>
<dbReference type="InterPro" id="IPR006544">
    <property type="entry name" value="P-type_TPase_V"/>
</dbReference>
<dbReference type="Proteomes" id="UP000007800">
    <property type="component" value="Unassembled WGS sequence"/>
</dbReference>
<evidence type="ECO:0000313" key="14">
    <source>
        <dbReference type="Proteomes" id="UP000007800"/>
    </source>
</evidence>
<dbReference type="InterPro" id="IPR059000">
    <property type="entry name" value="ATPase_P-type_domA"/>
</dbReference>
<dbReference type="SFLD" id="SFLDG00002">
    <property type="entry name" value="C1.7:_P-type_atpase_like"/>
    <property type="match status" value="1"/>
</dbReference>
<dbReference type="InterPro" id="IPR023214">
    <property type="entry name" value="HAD_sf"/>
</dbReference>
<keyword evidence="14" id="KW-1185">Reference proteome</keyword>
<evidence type="ECO:0000259" key="12">
    <source>
        <dbReference type="Pfam" id="PF00122"/>
    </source>
</evidence>
<dbReference type="PANTHER" id="PTHR45630">
    <property type="entry name" value="CATION-TRANSPORTING ATPASE-RELATED"/>
    <property type="match status" value="1"/>
</dbReference>
<comment type="subcellular location">
    <subcellularLocation>
        <location evidence="1">Membrane</location>
        <topology evidence="1">Multi-pass membrane protein</topology>
    </subcellularLocation>
</comment>
<dbReference type="SUPFAM" id="SSF81665">
    <property type="entry name" value="Calcium ATPase, transmembrane domain M"/>
    <property type="match status" value="1"/>
</dbReference>
<evidence type="ECO:0000256" key="11">
    <source>
        <dbReference type="SAM" id="Phobius"/>
    </source>
</evidence>
<dbReference type="PRINTS" id="PR00121">
    <property type="entry name" value="NAKATPASE"/>
</dbReference>
<dbReference type="OMA" id="DWFRCHE"/>
<feature type="transmembrane region" description="Helical" evidence="11">
    <location>
        <begin position="1252"/>
        <end position="1277"/>
    </location>
</feature>
<evidence type="ECO:0000256" key="5">
    <source>
        <dbReference type="ARBA" id="ARBA00022741"/>
    </source>
</evidence>
<dbReference type="SFLD" id="SFLDF00027">
    <property type="entry name" value="p-type_atpase"/>
    <property type="match status" value="1"/>
</dbReference>
<evidence type="ECO:0000256" key="6">
    <source>
        <dbReference type="ARBA" id="ARBA00022840"/>
    </source>
</evidence>
<feature type="transmembrane region" description="Helical" evidence="11">
    <location>
        <begin position="84"/>
        <end position="108"/>
    </location>
</feature>
<dbReference type="OrthoDB" id="425043at2759"/>
<keyword evidence="8" id="KW-1278">Translocase</keyword>
<keyword evidence="3 11" id="KW-0812">Transmembrane</keyword>
<organism evidence="14">
    <name type="scientific">Perkinsus marinus (strain ATCC 50983 / TXsc)</name>
    <dbReference type="NCBI Taxonomy" id="423536"/>
    <lineage>
        <taxon>Eukaryota</taxon>
        <taxon>Sar</taxon>
        <taxon>Alveolata</taxon>
        <taxon>Perkinsozoa</taxon>
        <taxon>Perkinsea</taxon>
        <taxon>Perkinsida</taxon>
        <taxon>Perkinsidae</taxon>
        <taxon>Perkinsus</taxon>
    </lineage>
</organism>
<feature type="transmembrane region" description="Helical" evidence="11">
    <location>
        <begin position="321"/>
        <end position="340"/>
    </location>
</feature>
<reference evidence="13 14" key="1">
    <citation type="submission" date="2008-07" db="EMBL/GenBank/DDBJ databases">
        <authorList>
            <person name="El-Sayed N."/>
            <person name="Caler E."/>
            <person name="Inman J."/>
            <person name="Amedeo P."/>
            <person name="Hass B."/>
            <person name="Wortman J."/>
        </authorList>
    </citation>
    <scope>NUCLEOTIDE SEQUENCE [LARGE SCALE GENOMIC DNA]</scope>
    <source>
        <strain evidence="14">ATCC 50983 / TXsc</strain>
    </source>
</reference>
<dbReference type="PROSITE" id="PS00154">
    <property type="entry name" value="ATPASE_E1_E2"/>
    <property type="match status" value="1"/>
</dbReference>
<dbReference type="GO" id="GO:0140358">
    <property type="term" value="F:P-type transmembrane transporter activity"/>
    <property type="evidence" value="ECO:0007669"/>
    <property type="project" value="InterPro"/>
</dbReference>
<dbReference type="InParanoid" id="C5LAK3"/>
<comment type="similarity">
    <text evidence="2">Belongs to the cation transport ATPase (P-type) (TC 3.A.3) family. Type V subfamily.</text>
</comment>
<keyword evidence="5" id="KW-0547">Nucleotide-binding</keyword>
<dbReference type="Pfam" id="PF00122">
    <property type="entry name" value="E1-E2_ATPase"/>
    <property type="match status" value="1"/>
</dbReference>
<accession>C5LAK3</accession>
<dbReference type="InterPro" id="IPR036412">
    <property type="entry name" value="HAD-like_sf"/>
</dbReference>
<keyword evidence="6" id="KW-0067">ATP-binding</keyword>
<feature type="transmembrane region" description="Helical" evidence="11">
    <location>
        <begin position="1100"/>
        <end position="1119"/>
    </location>
</feature>
<proteinExistence type="inferred from homology"/>
<dbReference type="InterPro" id="IPR001757">
    <property type="entry name" value="P_typ_ATPase"/>
</dbReference>
<feature type="transmembrane region" description="Helical" evidence="11">
    <location>
        <begin position="1004"/>
        <end position="1023"/>
    </location>
</feature>
<evidence type="ECO:0000256" key="1">
    <source>
        <dbReference type="ARBA" id="ARBA00004141"/>
    </source>
</evidence>
<dbReference type="GO" id="GO:0016887">
    <property type="term" value="F:ATP hydrolysis activity"/>
    <property type="evidence" value="ECO:0007669"/>
    <property type="project" value="InterPro"/>
</dbReference>
<dbReference type="SUPFAM" id="SSF81653">
    <property type="entry name" value="Calcium ATPase, transduction domain A"/>
    <property type="match status" value="1"/>
</dbReference>
<feature type="transmembrane region" description="Helical" evidence="11">
    <location>
        <begin position="509"/>
        <end position="534"/>
    </location>
</feature>
<feature type="domain" description="P-type ATPase A" evidence="12">
    <location>
        <begin position="354"/>
        <end position="468"/>
    </location>
</feature>
<keyword evidence="10 11" id="KW-0472">Membrane</keyword>
<dbReference type="SUPFAM" id="SSF81660">
    <property type="entry name" value="Metal cation-transporting ATPase, ATP-binding domain N"/>
    <property type="match status" value="1"/>
</dbReference>
<dbReference type="GeneID" id="9065571"/>
<evidence type="ECO:0000256" key="7">
    <source>
        <dbReference type="ARBA" id="ARBA00022842"/>
    </source>
</evidence>
<dbReference type="Gene3D" id="3.40.1110.10">
    <property type="entry name" value="Calcium-transporting ATPase, cytoplasmic domain N"/>
    <property type="match status" value="1"/>
</dbReference>
<name>C5LAK3_PERM5</name>
<evidence type="ECO:0000256" key="2">
    <source>
        <dbReference type="ARBA" id="ARBA00006000"/>
    </source>
</evidence>
<keyword evidence="9 11" id="KW-1133">Transmembrane helix</keyword>
<keyword evidence="4" id="KW-0479">Metal-binding</keyword>
<evidence type="ECO:0000313" key="13">
    <source>
        <dbReference type="EMBL" id="EER06459.1"/>
    </source>
</evidence>
<feature type="transmembrane region" description="Helical" evidence="11">
    <location>
        <begin position="6"/>
        <end position="31"/>
    </location>
</feature>
<evidence type="ECO:0000256" key="10">
    <source>
        <dbReference type="ARBA" id="ARBA00023136"/>
    </source>
</evidence>
<evidence type="ECO:0000256" key="9">
    <source>
        <dbReference type="ARBA" id="ARBA00022989"/>
    </source>
</evidence>
<dbReference type="RefSeq" id="XP_002774643.1">
    <property type="nucleotide sequence ID" value="XM_002774597.1"/>
</dbReference>
<dbReference type="SUPFAM" id="SSF56784">
    <property type="entry name" value="HAD-like"/>
    <property type="match status" value="1"/>
</dbReference>
<dbReference type="InterPro" id="IPR023299">
    <property type="entry name" value="ATPase_P-typ_cyto_dom_N"/>
</dbReference>
<feature type="transmembrane region" description="Helical" evidence="11">
    <location>
        <begin position="484"/>
        <end position="503"/>
    </location>
</feature>
<dbReference type="Gene3D" id="3.40.50.1000">
    <property type="entry name" value="HAD superfamily/HAD-like"/>
    <property type="match status" value="1"/>
</dbReference>
<evidence type="ECO:0000256" key="3">
    <source>
        <dbReference type="ARBA" id="ARBA00022692"/>
    </source>
</evidence>
<keyword evidence="7" id="KW-0460">Magnesium</keyword>
<dbReference type="InterPro" id="IPR023298">
    <property type="entry name" value="ATPase_P-typ_TM_dom_sf"/>
</dbReference>
<sequence length="1292" mass="142272">MDFENSFILGYALGIFVLACVSIGFAIYRIVYCGRLVKNRLCDDKRSGQPLGARRLTFHSTEEDKEKLLLQSGFKTSLVGQSILVGWFAMMIAAFIAMVVLATVSYYYDIYTSWGTDWNGIMGPYIVVFAIFHIIVAFMIQFYDSIRTKFMLPEIDLGEATHVLIEEEVPEMDDSDMLDPGMAKEERIPKVFLNLINAWRGLVLRYKQASRKTLIKIQNEDGDRTIEYTCVRYYYDGGSDRFRPVGRDENVSVAEAVNLVNAGGLSEPQADSTRRVVGTNEIRVRVPGIFESLITEFSSLFYVVQSMGSWTYLGYSGWNVGLVWLLMMIVTGCIKALFIVRKSQKKISRLAQHSADVKVLRNSCWVVVDSKEVVLGDIIMIEEQENLPCDGYVVGGTVVVNESMLTGEPLPVQKVAAEKYDGAKFAAKNMVYAGTLCMQSTGPHLGHAVMVVTAVGGLTSKGQLVRMVMFPQSVRFKYHDQLPIVYGIMFAYAILLSILYFVLTDMGDWIVTILQVLVTVLQSLNPMLPVAMVMGQTVAAKRLRNHHKIFCLQPERIPVAGKISIMVFDKTGTITKDGMELSGAVPVENGVFSERVDLSSTTESAKLCGSMTVSDKVAQSPLLLQYGLAACHTVTSLRDGQLVGNQVEVAMVKASGWSLPAVGSADMLFSSPDGSSQLRMVRQLEFEHTRMTSGCVVRDGKGDLIVIVKGSYEKVQAECDDGAVPGDYVDVCERLSSGNFYVLGMGSKVLDPKLADDDVLKMTRDELEAGLSLVGLLLFKNEVKPDSALAISMLREGDIRSVVCTGDNPLTAIGISKEVGIIDDTKPVLLAHIVTKDKGGSSLVWSDPESGDEMTPVKGVHQLVVTRGAWRYLYYEEPDELEKYWYDILVYARMKPSDKVSVVKWYQSHKLVVGMCGDGGNDCGALRAAHAAMALSQAEASMVSPFSSCRDGCSLITVVDLIREGRACLATNLATYSYYIVYAFVLTGVRISGTIIGNNNLGEWVYLMTDLLLGVGMVWTMTLSGPTKKLAAYRPTASLLGWRTILSCAVPIVCSYLCQIIAYAILWSPKNADWYYYVNTLDLNIQAKDWTKKGDNYDSAVQVFVLLVILVTHCYTASYGGAFRCNILRNWSLNIFYLAFTALSFALLWVDPCDLSCVYRVSCDSGASLATGEIPFVSQFSVGNIGGCFLGTQIHRYQLLGFPNWTPDSSDECMPPQAALDLLPYDSPEISTLGYDGPNNVFSTGYRIDDTIILGSAVVFLHLFVKVGLLGPVAGIIRRWQGSRKASAHPLP</sequence>